<reference evidence="1 2" key="1">
    <citation type="submission" date="2017-10" db="EMBL/GenBank/DDBJ databases">
        <title>Draft genome of Longibacter Salinarum.</title>
        <authorList>
            <person name="Goh K.M."/>
            <person name="Shamsir M.S."/>
            <person name="Lim S.W."/>
        </authorList>
    </citation>
    <scope>NUCLEOTIDE SEQUENCE [LARGE SCALE GENOMIC DNA]</scope>
    <source>
        <strain evidence="1 2">KCTC 52045</strain>
    </source>
</reference>
<accession>A0A2A8D289</accession>
<comment type="caution">
    <text evidence="1">The sequence shown here is derived from an EMBL/GenBank/DDBJ whole genome shotgun (WGS) entry which is preliminary data.</text>
</comment>
<keyword evidence="2" id="KW-1185">Reference proteome</keyword>
<dbReference type="AlphaFoldDB" id="A0A2A8D289"/>
<dbReference type="SUPFAM" id="SSF53254">
    <property type="entry name" value="Phosphoglycerate mutase-like"/>
    <property type="match status" value="1"/>
</dbReference>
<evidence type="ECO:0008006" key="3">
    <source>
        <dbReference type="Google" id="ProtNLM"/>
    </source>
</evidence>
<sequence>MRWSELWHSGTGLWRRDPAVHQYHFTGYHTSMRVLFLQRHAQAESGAAYTTDHERELTDGGRRDAEAMGRHMAGIGQFPAHIVSSSAVRTRETCEWMSRGANLNDIEVAATERLYQATPDAVMDEIRSLNGGYGNVLMVGHQPAWGAVIQRLTGAQVDMRTGAVACIQLSVRTWSKVKSRSGRLVWFMPPMAVRGNGL</sequence>
<dbReference type="OrthoDB" id="9810154at2"/>
<dbReference type="PANTHER" id="PTHR47623">
    <property type="entry name" value="OS09G0287300 PROTEIN"/>
    <property type="match status" value="1"/>
</dbReference>
<dbReference type="InterPro" id="IPR029033">
    <property type="entry name" value="His_PPase_superfam"/>
</dbReference>
<protein>
    <recommendedName>
        <fullName evidence="3">Histidine phosphatase family protein</fullName>
    </recommendedName>
</protein>
<evidence type="ECO:0000313" key="2">
    <source>
        <dbReference type="Proteomes" id="UP000220102"/>
    </source>
</evidence>
<dbReference type="PANTHER" id="PTHR47623:SF1">
    <property type="entry name" value="OS09G0287300 PROTEIN"/>
    <property type="match status" value="1"/>
</dbReference>
<dbReference type="CDD" id="cd07067">
    <property type="entry name" value="HP_PGM_like"/>
    <property type="match status" value="1"/>
</dbReference>
<proteinExistence type="predicted"/>
<dbReference type="InterPro" id="IPR013078">
    <property type="entry name" value="His_Pase_superF_clade-1"/>
</dbReference>
<dbReference type="SMART" id="SM00855">
    <property type="entry name" value="PGAM"/>
    <property type="match status" value="1"/>
</dbReference>
<dbReference type="Proteomes" id="UP000220102">
    <property type="component" value="Unassembled WGS sequence"/>
</dbReference>
<dbReference type="Pfam" id="PF00300">
    <property type="entry name" value="His_Phos_1"/>
    <property type="match status" value="1"/>
</dbReference>
<organism evidence="1 2">
    <name type="scientific">Longibacter salinarum</name>
    <dbReference type="NCBI Taxonomy" id="1850348"/>
    <lineage>
        <taxon>Bacteria</taxon>
        <taxon>Pseudomonadati</taxon>
        <taxon>Rhodothermota</taxon>
        <taxon>Rhodothermia</taxon>
        <taxon>Rhodothermales</taxon>
        <taxon>Salisaetaceae</taxon>
        <taxon>Longibacter</taxon>
    </lineage>
</organism>
<evidence type="ECO:0000313" key="1">
    <source>
        <dbReference type="EMBL" id="PEN15001.1"/>
    </source>
</evidence>
<gene>
    <name evidence="1" type="ORF">CRI94_01535</name>
</gene>
<name>A0A2A8D289_9BACT</name>
<dbReference type="Gene3D" id="3.40.50.1240">
    <property type="entry name" value="Phosphoglycerate mutase-like"/>
    <property type="match status" value="1"/>
</dbReference>
<dbReference type="EMBL" id="PDEQ01000001">
    <property type="protein sequence ID" value="PEN15001.1"/>
    <property type="molecule type" value="Genomic_DNA"/>
</dbReference>